<dbReference type="RefSeq" id="WP_120788308.1">
    <property type="nucleotide sequence ID" value="NZ_CP032624.1"/>
</dbReference>
<name>A0A387BKT4_9MICO</name>
<dbReference type="KEGG" id="gry:D7I44_04065"/>
<dbReference type="AlphaFoldDB" id="A0A387BKT4"/>
<reference evidence="1 2" key="1">
    <citation type="submission" date="2018-09" db="EMBL/GenBank/DDBJ databases">
        <title>Genome sequencing of strain 2DFW10M-5.</title>
        <authorList>
            <person name="Heo J."/>
            <person name="Kim S.-J."/>
            <person name="Kwon S.-W."/>
        </authorList>
    </citation>
    <scope>NUCLEOTIDE SEQUENCE [LARGE SCALE GENOMIC DNA]</scope>
    <source>
        <strain evidence="1 2">2DFW10M-5</strain>
    </source>
</reference>
<dbReference type="Proteomes" id="UP000275069">
    <property type="component" value="Chromosome"/>
</dbReference>
<proteinExistence type="predicted"/>
<evidence type="ECO:0000313" key="1">
    <source>
        <dbReference type="EMBL" id="AYG02774.1"/>
    </source>
</evidence>
<protein>
    <submittedName>
        <fullName evidence="1">Uncharacterized protein</fullName>
    </submittedName>
</protein>
<accession>A0A387BKT4</accession>
<organism evidence="1 2">
    <name type="scientific">Gryllotalpicola protaetiae</name>
    <dbReference type="NCBI Taxonomy" id="2419771"/>
    <lineage>
        <taxon>Bacteria</taxon>
        <taxon>Bacillati</taxon>
        <taxon>Actinomycetota</taxon>
        <taxon>Actinomycetes</taxon>
        <taxon>Micrococcales</taxon>
        <taxon>Microbacteriaceae</taxon>
        <taxon>Gryllotalpicola</taxon>
    </lineage>
</organism>
<evidence type="ECO:0000313" key="2">
    <source>
        <dbReference type="Proteomes" id="UP000275069"/>
    </source>
</evidence>
<gene>
    <name evidence="1" type="ORF">D7I44_04065</name>
</gene>
<dbReference type="EMBL" id="CP032624">
    <property type="protein sequence ID" value="AYG02774.1"/>
    <property type="molecule type" value="Genomic_DNA"/>
</dbReference>
<keyword evidence="2" id="KW-1185">Reference proteome</keyword>
<sequence length="101" mass="10045">MAGIRMNGDGVAATVAALTSHASSASDNARAAESALTDVEVAARSPQLASALGNFVSRFTAQATKVSEHIDALGGGLNSAAAAISETDSQIGDSARSLTQR</sequence>